<dbReference type="NCBIfam" id="NF010158">
    <property type="entry name" value="PRK13637.1"/>
    <property type="match status" value="1"/>
</dbReference>
<reference evidence="10 11" key="1">
    <citation type="submission" date="2016-10" db="EMBL/GenBank/DDBJ databases">
        <authorList>
            <person name="de Groot N.N."/>
        </authorList>
    </citation>
    <scope>NUCLEOTIDE SEQUENCE [LARGE SCALE GENOMIC DNA]</scope>
    <source>
        <strain evidence="10 11">DSM 12271</strain>
    </source>
</reference>
<dbReference type="InterPro" id="IPR017871">
    <property type="entry name" value="ABC_transporter-like_CS"/>
</dbReference>
<keyword evidence="6" id="KW-1278">Translocase</keyword>
<keyword evidence="3 8" id="KW-1003">Cell membrane</keyword>
<dbReference type="InterPro" id="IPR030946">
    <property type="entry name" value="EcfA2"/>
</dbReference>
<evidence type="ECO:0000256" key="7">
    <source>
        <dbReference type="ARBA" id="ARBA00023136"/>
    </source>
</evidence>
<evidence type="ECO:0000256" key="6">
    <source>
        <dbReference type="ARBA" id="ARBA00022967"/>
    </source>
</evidence>
<dbReference type="CDD" id="cd03225">
    <property type="entry name" value="ABC_cobalt_CbiO_domain1"/>
    <property type="match status" value="1"/>
</dbReference>
<comment type="subunit">
    <text evidence="8">Forms a stable energy-coupling factor (ECF) transporter complex composed of 2 membrane-embedded substrate-binding proteins (S component), 2 ATP-binding proteins (A component) and 2 transmembrane proteins (T component).</text>
</comment>
<dbReference type="InterPro" id="IPR003439">
    <property type="entry name" value="ABC_transporter-like_ATP-bd"/>
</dbReference>
<keyword evidence="7 8" id="KW-0472">Membrane</keyword>
<evidence type="ECO:0000256" key="4">
    <source>
        <dbReference type="ARBA" id="ARBA00022741"/>
    </source>
</evidence>
<dbReference type="InterPro" id="IPR015856">
    <property type="entry name" value="ABC_transpr_CbiO/EcfA_su"/>
</dbReference>
<dbReference type="InterPro" id="IPR027417">
    <property type="entry name" value="P-loop_NTPase"/>
</dbReference>
<dbReference type="EC" id="7.-.-.-" evidence="8"/>
<feature type="domain" description="ABC transporter" evidence="9">
    <location>
        <begin position="3"/>
        <end position="245"/>
    </location>
</feature>
<dbReference type="Gene3D" id="3.40.50.300">
    <property type="entry name" value="P-loop containing nucleotide triphosphate hydrolases"/>
    <property type="match status" value="1"/>
</dbReference>
<evidence type="ECO:0000256" key="1">
    <source>
        <dbReference type="ARBA" id="ARBA00004202"/>
    </source>
</evidence>
<dbReference type="GO" id="GO:0042626">
    <property type="term" value="F:ATPase-coupled transmembrane transporter activity"/>
    <property type="evidence" value="ECO:0007669"/>
    <property type="project" value="TreeGrafter"/>
</dbReference>
<name>A0A1I0Z422_9CLOT</name>
<dbReference type="PANTHER" id="PTHR43553:SF27">
    <property type="entry name" value="ENERGY-COUPLING FACTOR TRANSPORTER ATP-BINDING PROTEIN ECFA2"/>
    <property type="match status" value="1"/>
</dbReference>
<dbReference type="Proteomes" id="UP000198619">
    <property type="component" value="Unassembled WGS sequence"/>
</dbReference>
<evidence type="ECO:0000256" key="2">
    <source>
        <dbReference type="ARBA" id="ARBA00022448"/>
    </source>
</evidence>
<evidence type="ECO:0000256" key="5">
    <source>
        <dbReference type="ARBA" id="ARBA00022840"/>
    </source>
</evidence>
<keyword evidence="2 8" id="KW-0813">Transport</keyword>
<comment type="similarity">
    <text evidence="8">Belongs to the ABC transporter superfamily. Energy-coupling factor EcfA family.</text>
</comment>
<dbReference type="InterPro" id="IPR050095">
    <property type="entry name" value="ECF_ABC_transporter_ATP-bd"/>
</dbReference>
<dbReference type="RefSeq" id="WP_090041540.1">
    <property type="nucleotide sequence ID" value="NZ_FOKI01000017.1"/>
</dbReference>
<dbReference type="STRING" id="84698.SAMN04488528_101735"/>
<dbReference type="PANTHER" id="PTHR43553">
    <property type="entry name" value="HEAVY METAL TRANSPORTER"/>
    <property type="match status" value="1"/>
</dbReference>
<dbReference type="SMART" id="SM00382">
    <property type="entry name" value="AAA"/>
    <property type="match status" value="1"/>
</dbReference>
<keyword evidence="5 8" id="KW-0067">ATP-binding</keyword>
<evidence type="ECO:0000256" key="8">
    <source>
        <dbReference type="RuleBase" id="RU365104"/>
    </source>
</evidence>
<organism evidence="10 11">
    <name type="scientific">Clostridium frigidicarnis</name>
    <dbReference type="NCBI Taxonomy" id="84698"/>
    <lineage>
        <taxon>Bacteria</taxon>
        <taxon>Bacillati</taxon>
        <taxon>Bacillota</taxon>
        <taxon>Clostridia</taxon>
        <taxon>Eubacteriales</taxon>
        <taxon>Clostridiaceae</taxon>
        <taxon>Clostridium</taxon>
    </lineage>
</organism>
<dbReference type="SUPFAM" id="SSF52540">
    <property type="entry name" value="P-loop containing nucleoside triphosphate hydrolases"/>
    <property type="match status" value="1"/>
</dbReference>
<dbReference type="FunFam" id="3.40.50.300:FF:000224">
    <property type="entry name" value="Energy-coupling factor transporter ATP-binding protein EcfA"/>
    <property type="match status" value="1"/>
</dbReference>
<dbReference type="PROSITE" id="PS00211">
    <property type="entry name" value="ABC_TRANSPORTER_1"/>
    <property type="match status" value="1"/>
</dbReference>
<protein>
    <recommendedName>
        <fullName evidence="8">Energy-coupling factor transporter ATP-binding protein EcfA2</fullName>
        <ecNumber evidence="8">7.-.-.-</ecNumber>
    </recommendedName>
</protein>
<gene>
    <name evidence="10" type="ORF">SAMN04488528_101735</name>
</gene>
<dbReference type="AlphaFoldDB" id="A0A1I0Z422"/>
<evidence type="ECO:0000259" key="9">
    <source>
        <dbReference type="PROSITE" id="PS50893"/>
    </source>
</evidence>
<keyword evidence="4 8" id="KW-0547">Nucleotide-binding</keyword>
<dbReference type="Pfam" id="PF00005">
    <property type="entry name" value="ABC_tran"/>
    <property type="match status" value="1"/>
</dbReference>
<sequence>MSIKVENLTQVYMPKTPFEKVALDNVSVEFKDGEFVAIIGHTGSGKSTLIQHLNGLLKPSSGNIIVDGKNILDKNVKLSSIRKMVGLVFQYSEYQLFEETIEKDIEFGPRNLGLTDSEITVRVKKAMKIVGLDYETFKDKSPFELSGGQKRRVAIAGVVAMEPKVLILDEPTAGLDPKGRDEILYQIKQLHKEYGMTIILVSHSMEDVAKVADRILVMANGKIILDGKPQQVFKEIDTLEKVGLAAPQVTYLVKALKEKGIPISDEIFTIEEAKKELIKYFTKGAIIK</sequence>
<evidence type="ECO:0000313" key="10">
    <source>
        <dbReference type="EMBL" id="SFB20112.1"/>
    </source>
</evidence>
<accession>A0A1I0Z422</accession>
<evidence type="ECO:0000313" key="11">
    <source>
        <dbReference type="Proteomes" id="UP000198619"/>
    </source>
</evidence>
<keyword evidence="11" id="KW-1185">Reference proteome</keyword>
<dbReference type="InterPro" id="IPR003593">
    <property type="entry name" value="AAA+_ATPase"/>
</dbReference>
<dbReference type="GO" id="GO:0005524">
    <property type="term" value="F:ATP binding"/>
    <property type="evidence" value="ECO:0007669"/>
    <property type="project" value="UniProtKB-UniRule"/>
</dbReference>
<dbReference type="PROSITE" id="PS50893">
    <property type="entry name" value="ABC_TRANSPORTER_2"/>
    <property type="match status" value="1"/>
</dbReference>
<dbReference type="OrthoDB" id="9784332at2"/>
<comment type="subcellular location">
    <subcellularLocation>
        <location evidence="1 8">Cell membrane</location>
        <topology evidence="1 8">Peripheral membrane protein</topology>
    </subcellularLocation>
</comment>
<dbReference type="EMBL" id="FOKI01000017">
    <property type="protein sequence ID" value="SFB20112.1"/>
    <property type="molecule type" value="Genomic_DNA"/>
</dbReference>
<dbReference type="NCBIfam" id="TIGR04521">
    <property type="entry name" value="ECF_ATPase_2"/>
    <property type="match status" value="1"/>
</dbReference>
<dbReference type="GO" id="GO:0043190">
    <property type="term" value="C:ATP-binding cassette (ABC) transporter complex"/>
    <property type="evidence" value="ECO:0007669"/>
    <property type="project" value="TreeGrafter"/>
</dbReference>
<proteinExistence type="inferred from homology"/>
<dbReference type="GO" id="GO:0016887">
    <property type="term" value="F:ATP hydrolysis activity"/>
    <property type="evidence" value="ECO:0007669"/>
    <property type="project" value="InterPro"/>
</dbReference>
<evidence type="ECO:0000256" key="3">
    <source>
        <dbReference type="ARBA" id="ARBA00022475"/>
    </source>
</evidence>
<comment type="function">
    <text evidence="8">ATP-binding (A) component of a common energy-coupling factor (ECF) ABC-transporter complex.</text>
</comment>